<evidence type="ECO:0000256" key="1">
    <source>
        <dbReference type="ARBA" id="ARBA00006061"/>
    </source>
</evidence>
<dbReference type="Proteomes" id="UP000785679">
    <property type="component" value="Unassembled WGS sequence"/>
</dbReference>
<dbReference type="SUPFAM" id="SSF54447">
    <property type="entry name" value="ssDNA-binding transcriptional regulator domain"/>
    <property type="match status" value="1"/>
</dbReference>
<dbReference type="GO" id="GO:0003697">
    <property type="term" value="F:single-stranded DNA binding"/>
    <property type="evidence" value="ECO:0007669"/>
    <property type="project" value="InterPro"/>
</dbReference>
<proteinExistence type="inferred from homology"/>
<dbReference type="InterPro" id="IPR013742">
    <property type="entry name" value="Whirly"/>
</dbReference>
<accession>A0A8J8NIV4</accession>
<sequence length="184" mass="21056">MYNNKRIYLRGYNITKDKVMLAIQPKPAQFSENQGSYQVSKNGYIQIDMTPMEEGSNQIIPNSRRTFILLMKSVGDILDLDTRLAYDSAVDEDGTYIQYHNQQTEPIKVLRINKLPDKRMYRFTYCEISPMGDDSTVSGDPQNVIGIDLSYGEVKNIQTLVEYSIPIILGWHCIYNPSVVATNQ</sequence>
<dbReference type="PANTHER" id="PTHR31745:SF1">
    <property type="entry name" value="SINGLE-STRANDED DNA-BINDING PROTEIN WHY2, MITOCHONDRIAL"/>
    <property type="match status" value="1"/>
</dbReference>
<evidence type="ECO:0000256" key="2">
    <source>
        <dbReference type="ARBA" id="ARBA00022946"/>
    </source>
</evidence>
<gene>
    <name evidence="3" type="ORF">FGO68_gene6583</name>
</gene>
<dbReference type="GO" id="GO:0006952">
    <property type="term" value="P:defense response"/>
    <property type="evidence" value="ECO:0007669"/>
    <property type="project" value="InterPro"/>
</dbReference>
<dbReference type="InterPro" id="IPR009044">
    <property type="entry name" value="ssDNA-bd_transcriptional_reg"/>
</dbReference>
<dbReference type="GO" id="GO:0006355">
    <property type="term" value="P:regulation of DNA-templated transcription"/>
    <property type="evidence" value="ECO:0007669"/>
    <property type="project" value="InterPro"/>
</dbReference>
<reference evidence="3" key="1">
    <citation type="submission" date="2019-06" db="EMBL/GenBank/DDBJ databases">
        <authorList>
            <person name="Zheng W."/>
        </authorList>
    </citation>
    <scope>NUCLEOTIDE SEQUENCE</scope>
    <source>
        <strain evidence="3">QDHG01</strain>
    </source>
</reference>
<name>A0A8J8NIV4_HALGN</name>
<keyword evidence="2" id="KW-0809">Transit peptide</keyword>
<organism evidence="3 4">
    <name type="scientific">Halteria grandinella</name>
    <dbReference type="NCBI Taxonomy" id="5974"/>
    <lineage>
        <taxon>Eukaryota</taxon>
        <taxon>Sar</taxon>
        <taxon>Alveolata</taxon>
        <taxon>Ciliophora</taxon>
        <taxon>Intramacronucleata</taxon>
        <taxon>Spirotrichea</taxon>
        <taxon>Stichotrichia</taxon>
        <taxon>Sporadotrichida</taxon>
        <taxon>Halteriidae</taxon>
        <taxon>Halteria</taxon>
    </lineage>
</organism>
<dbReference type="OrthoDB" id="2013455at2759"/>
<evidence type="ECO:0000313" key="3">
    <source>
        <dbReference type="EMBL" id="TNV76297.1"/>
    </source>
</evidence>
<dbReference type="Gene3D" id="2.30.31.10">
    <property type="entry name" value="Transcriptional Coactivator Pc4, Chain A"/>
    <property type="match status" value="1"/>
</dbReference>
<comment type="similarity">
    <text evidence="1">Belongs to the Whirly family.</text>
</comment>
<evidence type="ECO:0000313" key="4">
    <source>
        <dbReference type="Proteomes" id="UP000785679"/>
    </source>
</evidence>
<dbReference type="PANTHER" id="PTHR31745">
    <property type="entry name" value="SINGLE-STRANDED DNA-BINDING PROTEIN WHY2, MITOCHONDRIAL"/>
    <property type="match status" value="1"/>
</dbReference>
<protein>
    <submittedName>
        <fullName evidence="3">Uncharacterized protein</fullName>
    </submittedName>
</protein>
<comment type="caution">
    <text evidence="3">The sequence shown here is derived from an EMBL/GenBank/DDBJ whole genome shotgun (WGS) entry which is preliminary data.</text>
</comment>
<dbReference type="AlphaFoldDB" id="A0A8J8NIV4"/>
<keyword evidence="4" id="KW-1185">Reference proteome</keyword>
<dbReference type="EMBL" id="RRYP01013844">
    <property type="protein sequence ID" value="TNV76297.1"/>
    <property type="molecule type" value="Genomic_DNA"/>
</dbReference>